<organism evidence="1">
    <name type="scientific">uncultured Caudovirales phage</name>
    <dbReference type="NCBI Taxonomy" id="2100421"/>
    <lineage>
        <taxon>Viruses</taxon>
        <taxon>Duplodnaviria</taxon>
        <taxon>Heunggongvirae</taxon>
        <taxon>Uroviricota</taxon>
        <taxon>Caudoviricetes</taxon>
        <taxon>Peduoviridae</taxon>
        <taxon>Maltschvirus</taxon>
        <taxon>Maltschvirus maltsch</taxon>
    </lineage>
</organism>
<accession>A0A6J5NFR5</accession>
<protein>
    <submittedName>
        <fullName evidence="1">Uncharacterized protein</fullName>
    </submittedName>
</protein>
<name>A0A6J5NFR5_9CAUD</name>
<evidence type="ECO:0000313" key="1">
    <source>
        <dbReference type="EMBL" id="CAB4155798.1"/>
    </source>
</evidence>
<dbReference type="EMBL" id="LR796636">
    <property type="protein sequence ID" value="CAB4155798.1"/>
    <property type="molecule type" value="Genomic_DNA"/>
</dbReference>
<proteinExistence type="predicted"/>
<reference evidence="1" key="1">
    <citation type="submission" date="2020-04" db="EMBL/GenBank/DDBJ databases">
        <authorList>
            <person name="Chiriac C."/>
            <person name="Salcher M."/>
            <person name="Ghai R."/>
            <person name="Kavagutti S V."/>
        </authorList>
    </citation>
    <scope>NUCLEOTIDE SEQUENCE</scope>
</reference>
<gene>
    <name evidence="1" type="ORF">UFOVP672_31</name>
</gene>
<sequence>MTEICAEWARNMLNLRGVFSAIISSNPDLLMDSEMGGLGVFWAWRMLGGS</sequence>